<comment type="similarity">
    <text evidence="1">Belongs to the TolB family.</text>
</comment>
<dbReference type="PROSITE" id="PS51257">
    <property type="entry name" value="PROKAR_LIPOPROTEIN"/>
    <property type="match status" value="1"/>
</dbReference>
<evidence type="ECO:0000313" key="4">
    <source>
        <dbReference type="Proteomes" id="UP001595816"/>
    </source>
</evidence>
<evidence type="ECO:0008006" key="5">
    <source>
        <dbReference type="Google" id="ProtNLM"/>
    </source>
</evidence>
<sequence length="633" mass="64452">MRTLLTRQRAATAAVLIASVAVLAACGEKKDPGADPSASATSAISAGAVLISDGTAVVRIGDRKVTFPTTVKDAAWSPDGSRIAFVDGDGNISTSRPDGSNRVAITKAKAGATRSEPTWFGYRILFTETDAKGVSRLMQVGSNGSVVTTRKETVTEAYLGPDLPETGAAEANAVIGAEFVSELGEVAYTATTSKGSDVWVIDVNQREPYGTKIAAGKDPALSPDGKQVAYVAKDGQVAVAAVEFGQKKTSKPRTITTGAQSPSHLVWSADGKRVAYSTSTGIESVAAAGGDKQEVSATPGVAAYLPVARDKVTRVTGGDPVAMSIAASKLRYPTMKQYMPTEDVHPANGAVLTSAAKPEFALLAAQMSWAAHGPTLFTSGPNLDAPVQEELTRIFGKIDKSYDNGPTVYLVGGTDVVSAATESALKKAGYRTQRITGADPIALAAAAAKEVRYIDNVYVVDSKDAKLTAAVAGVANTGGILFTDGSTLPAATKTALQGLYEGSEVYAIGSAAQQALAGGWPGKSSKTEVIPVAAEGDSAVATLADLLSGGPRVAVAADPASPIETALAIALAHTFGGQVLLTGPSGVDDATKQWLVKTSGSIDTVYVVGAGVPADAEAAIATAVSGPLGYTQS</sequence>
<dbReference type="RefSeq" id="WP_253760272.1">
    <property type="nucleotide sequence ID" value="NZ_JAMZDZ010000001.1"/>
</dbReference>
<reference evidence="4" key="1">
    <citation type="journal article" date="2019" name="Int. J. Syst. Evol. Microbiol.">
        <title>The Global Catalogue of Microorganisms (GCM) 10K type strain sequencing project: providing services to taxonomists for standard genome sequencing and annotation.</title>
        <authorList>
            <consortium name="The Broad Institute Genomics Platform"/>
            <consortium name="The Broad Institute Genome Sequencing Center for Infectious Disease"/>
            <person name="Wu L."/>
            <person name="Ma J."/>
        </authorList>
    </citation>
    <scope>NUCLEOTIDE SEQUENCE [LARGE SCALE GENOMIC DNA]</scope>
    <source>
        <strain evidence="4">CGMCC 4.7289</strain>
    </source>
</reference>
<dbReference type="SUPFAM" id="SSF82171">
    <property type="entry name" value="DPP6 N-terminal domain-like"/>
    <property type="match status" value="1"/>
</dbReference>
<feature type="signal peptide" evidence="2">
    <location>
        <begin position="1"/>
        <end position="24"/>
    </location>
</feature>
<feature type="chain" id="PRO_5045102037" description="WD40 repeat protein" evidence="2">
    <location>
        <begin position="25"/>
        <end position="633"/>
    </location>
</feature>
<dbReference type="PANTHER" id="PTHR36842">
    <property type="entry name" value="PROTEIN TOLB HOMOLOG"/>
    <property type="match status" value="1"/>
</dbReference>
<name>A0ABV8LZU5_9ACTN</name>
<accession>A0ABV8LZU5</accession>
<gene>
    <name evidence="3" type="ORF">ACFOZ4_38825</name>
</gene>
<protein>
    <recommendedName>
        <fullName evidence="5">WD40 repeat protein</fullName>
    </recommendedName>
</protein>
<dbReference type="Proteomes" id="UP001595816">
    <property type="component" value="Unassembled WGS sequence"/>
</dbReference>
<dbReference type="Pfam" id="PF07676">
    <property type="entry name" value="PD40"/>
    <property type="match status" value="1"/>
</dbReference>
<dbReference type="InterPro" id="IPR011659">
    <property type="entry name" value="WD40"/>
</dbReference>
<dbReference type="InterPro" id="IPR011042">
    <property type="entry name" value="6-blade_b-propeller_TolB-like"/>
</dbReference>
<evidence type="ECO:0000313" key="3">
    <source>
        <dbReference type="EMBL" id="MFC4136597.1"/>
    </source>
</evidence>
<evidence type="ECO:0000256" key="2">
    <source>
        <dbReference type="SAM" id="SignalP"/>
    </source>
</evidence>
<dbReference type="EMBL" id="JBHSAY010000033">
    <property type="protein sequence ID" value="MFC4136597.1"/>
    <property type="molecule type" value="Genomic_DNA"/>
</dbReference>
<dbReference type="Gene3D" id="2.120.10.30">
    <property type="entry name" value="TolB, C-terminal domain"/>
    <property type="match status" value="2"/>
</dbReference>
<keyword evidence="4" id="KW-1185">Reference proteome</keyword>
<proteinExistence type="inferred from homology"/>
<dbReference type="PANTHER" id="PTHR36842:SF1">
    <property type="entry name" value="PROTEIN TOLB"/>
    <property type="match status" value="1"/>
</dbReference>
<keyword evidence="2" id="KW-0732">Signal</keyword>
<evidence type="ECO:0000256" key="1">
    <source>
        <dbReference type="ARBA" id="ARBA00009820"/>
    </source>
</evidence>
<comment type="caution">
    <text evidence="3">The sequence shown here is derived from an EMBL/GenBank/DDBJ whole genome shotgun (WGS) entry which is preliminary data.</text>
</comment>
<organism evidence="3 4">
    <name type="scientific">Hamadaea flava</name>
    <dbReference type="NCBI Taxonomy" id="1742688"/>
    <lineage>
        <taxon>Bacteria</taxon>
        <taxon>Bacillati</taxon>
        <taxon>Actinomycetota</taxon>
        <taxon>Actinomycetes</taxon>
        <taxon>Micromonosporales</taxon>
        <taxon>Micromonosporaceae</taxon>
        <taxon>Hamadaea</taxon>
    </lineage>
</organism>